<dbReference type="Pfam" id="PF11307">
    <property type="entry name" value="DUF3109"/>
    <property type="match status" value="1"/>
</dbReference>
<name>A0ABY6HT28_9ARCH</name>
<evidence type="ECO:0000256" key="1">
    <source>
        <dbReference type="SAM" id="MobiDB-lite"/>
    </source>
</evidence>
<proteinExistence type="predicted"/>
<organism evidence="2 3">
    <name type="scientific">Candidatus Lokiarchaeum ossiferum</name>
    <dbReference type="NCBI Taxonomy" id="2951803"/>
    <lineage>
        <taxon>Archaea</taxon>
        <taxon>Promethearchaeati</taxon>
        <taxon>Promethearchaeota</taxon>
        <taxon>Promethearchaeia</taxon>
        <taxon>Promethearchaeales</taxon>
        <taxon>Promethearchaeaceae</taxon>
        <taxon>Candidatus Lokiarchaeum</taxon>
    </lineage>
</organism>
<accession>A0ABY6HT28</accession>
<dbReference type="Proteomes" id="UP001208689">
    <property type="component" value="Chromosome"/>
</dbReference>
<feature type="region of interest" description="Disordered" evidence="1">
    <location>
        <begin position="121"/>
        <end position="170"/>
    </location>
</feature>
<sequence length="300" mass="35232">MAIISTDKYTAKPSDSQDWVIIESSDGQTIDVELRLMDYHYDCIPKIISQDGKEAYCSQFCCYTGCYVTPKEIKEVQKILPEIKSFLQKDAINLLKKTKDQIFVPDDYDKEEDLYKTRCSPEEWIYDDEDDEEENGGDDDDEDGEEEDDEDGEDEDDEEENGEDYEEENEIEFPPSNHCIFLTKDGLCATHKYYVEHGMDWVKKKFNICTTFPIDIRPQDKTLAFMDEFDTFTFADVDCISSDEKHKKELGMPQIIESMKYVIVDRYGEIWWQALSDFAKDFRQKKVTVRKIYHDTSIKE</sequence>
<evidence type="ECO:0000313" key="2">
    <source>
        <dbReference type="EMBL" id="UYP45706.1"/>
    </source>
</evidence>
<feature type="compositionally biased region" description="Acidic residues" evidence="1">
    <location>
        <begin position="124"/>
        <end position="170"/>
    </location>
</feature>
<keyword evidence="3" id="KW-1185">Reference proteome</keyword>
<evidence type="ECO:0000313" key="3">
    <source>
        <dbReference type="Proteomes" id="UP001208689"/>
    </source>
</evidence>
<dbReference type="InterPro" id="IPR021458">
    <property type="entry name" value="Rv0495c"/>
</dbReference>
<gene>
    <name evidence="2" type="ORF">NEF87_001991</name>
</gene>
<dbReference type="EMBL" id="CP104013">
    <property type="protein sequence ID" value="UYP45706.1"/>
    <property type="molecule type" value="Genomic_DNA"/>
</dbReference>
<protein>
    <submittedName>
        <fullName evidence="2">Uncharacterized protein</fullName>
    </submittedName>
</protein>
<reference evidence="2" key="1">
    <citation type="submission" date="2022-09" db="EMBL/GenBank/DDBJ databases">
        <title>Actin cytoskeleton and complex cell architecture in an #Asgard archaeon.</title>
        <authorList>
            <person name="Ponce Toledo R.I."/>
            <person name="Schleper C."/>
            <person name="Rodrigues Oliveira T."/>
            <person name="Wollweber F."/>
            <person name="Xu J."/>
            <person name="Rittmann S."/>
            <person name="Klingl A."/>
            <person name="Pilhofer M."/>
        </authorList>
    </citation>
    <scope>NUCLEOTIDE SEQUENCE</scope>
    <source>
        <strain evidence="2">B-35</strain>
    </source>
</reference>